<evidence type="ECO:0000256" key="7">
    <source>
        <dbReference type="ARBA" id="ARBA00022989"/>
    </source>
</evidence>
<feature type="compositionally biased region" description="Basic and acidic residues" evidence="9">
    <location>
        <begin position="586"/>
        <end position="596"/>
    </location>
</feature>
<feature type="transmembrane region" description="Helical" evidence="10">
    <location>
        <begin position="52"/>
        <end position="73"/>
    </location>
</feature>
<dbReference type="CDD" id="cd18548">
    <property type="entry name" value="ABC_6TM_Tm287_like"/>
    <property type="match status" value="1"/>
</dbReference>
<dbReference type="InterPro" id="IPR003439">
    <property type="entry name" value="ABC_transporter-like_ATP-bd"/>
</dbReference>
<dbReference type="OrthoDB" id="9762778at2"/>
<keyword evidence="8 10" id="KW-0472">Membrane</keyword>
<dbReference type="SUPFAM" id="SSF52540">
    <property type="entry name" value="P-loop containing nucleoside triphosphate hydrolases"/>
    <property type="match status" value="1"/>
</dbReference>
<feature type="region of interest" description="Disordered" evidence="9">
    <location>
        <begin position="572"/>
        <end position="596"/>
    </location>
</feature>
<evidence type="ECO:0000256" key="3">
    <source>
        <dbReference type="ARBA" id="ARBA00022475"/>
    </source>
</evidence>
<sequence>MRTILGQIKQYKKDSILTPLFTALEVIMEVMLPFVTALIIDEGIQEGNMGKVYTYGGIMVVMALVSLMAGALAGKYAASASSGLACNLRKGIYDKIQTFSFSNIDKFSTAGLVTRMTTDVTNIQNAYQMCIRIAVRSPLMLVCSMVMSFMISPRLSMIFLAAIVFLACVLGCFMMMARKTFDVVFKRYDDLNASVQENVSGIRVVKAYVREEYENTKFAGAADNLCRLFVKAESILALNNPVMMLVVYSCILSVSWFGARFIVGGTMTTGELTSLFSYVMSIMMSLMMLSMVFVMITMSSSSIRRIEEVFMEEPDIRNPEQPVTEVADGSIDFNKVGFSYRKGSGKQALTDIDLHIRAGETLGIIGGTGSGKTSLVSLISRLYDVDTGSVCVGGRDVRDYDLEVLRDAVSVVLQKNVLFSGTILENLRWGNEAATDQECMDACRAACADEFIQQLPEKYHTLIERGGTNVSGGQKQRLCIARALLKNPKVLILDDSTSAVDTATDARIRSAFAAAIPGTTKIIISQRISSVQHADHILVMDDGRINGFGTHEELAASNEIYREIYESQNKGGGDFDQIQSGGGETEPARTGKECVA</sequence>
<evidence type="ECO:0008006" key="15">
    <source>
        <dbReference type="Google" id="ProtNLM"/>
    </source>
</evidence>
<comment type="subcellular location">
    <subcellularLocation>
        <location evidence="1">Cell membrane</location>
        <topology evidence="1">Multi-pass membrane protein</topology>
    </subcellularLocation>
</comment>
<evidence type="ECO:0000256" key="10">
    <source>
        <dbReference type="SAM" id="Phobius"/>
    </source>
</evidence>
<dbReference type="InterPro" id="IPR011527">
    <property type="entry name" value="ABC1_TM_dom"/>
</dbReference>
<dbReference type="EMBL" id="ADLK01000009">
    <property type="protein sequence ID" value="KMW22431.1"/>
    <property type="molecule type" value="Genomic_DNA"/>
</dbReference>
<keyword evidence="3" id="KW-1003">Cell membrane</keyword>
<dbReference type="GO" id="GO:0005524">
    <property type="term" value="F:ATP binding"/>
    <property type="evidence" value="ECO:0007669"/>
    <property type="project" value="UniProtKB-KW"/>
</dbReference>
<dbReference type="Gene3D" id="1.20.1560.10">
    <property type="entry name" value="ABC transporter type 1, transmembrane domain"/>
    <property type="match status" value="1"/>
</dbReference>
<dbReference type="PROSITE" id="PS00211">
    <property type="entry name" value="ABC_TRANSPORTER_1"/>
    <property type="match status" value="1"/>
</dbReference>
<dbReference type="PANTHER" id="PTHR43394:SF1">
    <property type="entry name" value="ATP-BINDING CASSETTE SUB-FAMILY B MEMBER 10, MITOCHONDRIAL"/>
    <property type="match status" value="1"/>
</dbReference>
<evidence type="ECO:0000256" key="5">
    <source>
        <dbReference type="ARBA" id="ARBA00022741"/>
    </source>
</evidence>
<feature type="compositionally biased region" description="Gly residues" evidence="9">
    <location>
        <begin position="572"/>
        <end position="584"/>
    </location>
</feature>
<keyword evidence="5" id="KW-0547">Nucleotide-binding</keyword>
<dbReference type="Pfam" id="PF00005">
    <property type="entry name" value="ABC_tran"/>
    <property type="match status" value="1"/>
</dbReference>
<organism evidence="13 14">
    <name type="scientific">[Clostridium] citroniae WAL-19142</name>
    <dbReference type="NCBI Taxonomy" id="742734"/>
    <lineage>
        <taxon>Bacteria</taxon>
        <taxon>Bacillati</taxon>
        <taxon>Bacillota</taxon>
        <taxon>Clostridia</taxon>
        <taxon>Lachnospirales</taxon>
        <taxon>Lachnospiraceae</taxon>
        <taxon>Enterocloster</taxon>
    </lineage>
</organism>
<dbReference type="InterPro" id="IPR039421">
    <property type="entry name" value="Type_1_exporter"/>
</dbReference>
<reference evidence="13 14" key="1">
    <citation type="submission" date="2011-04" db="EMBL/GenBank/DDBJ databases">
        <title>The Genome Sequence of Clostridium citroniae WAL-19142.</title>
        <authorList>
            <consortium name="The Broad Institute Genome Sequencing Platform"/>
            <person name="Earl A."/>
            <person name="Ward D."/>
            <person name="Feldgarden M."/>
            <person name="Gevers D."/>
            <person name="Warren Y.A."/>
            <person name="Tyrrell K.L."/>
            <person name="Citron D.M."/>
            <person name="Goldstein E.J."/>
            <person name="Daigneault M."/>
            <person name="Allen-Vercoe E."/>
            <person name="Young S.K."/>
            <person name="Zeng Q."/>
            <person name="Gargeya S."/>
            <person name="Fitzgerald M."/>
            <person name="Haas B."/>
            <person name="Abouelleil A."/>
            <person name="Alvarado L."/>
            <person name="Arachchi H.M."/>
            <person name="Berlin A."/>
            <person name="Brown A."/>
            <person name="Chapman S.B."/>
            <person name="Chen Z."/>
            <person name="Dunbar C."/>
            <person name="Freedman E."/>
            <person name="Gearin G."/>
            <person name="Gellesch M."/>
            <person name="Goldberg J."/>
            <person name="Griggs A."/>
            <person name="Gujja S."/>
            <person name="Heilman E.R."/>
            <person name="Heiman D."/>
            <person name="Howarth C."/>
            <person name="Larson L."/>
            <person name="Lui A."/>
            <person name="MacDonald P.J."/>
            <person name="Mehta T."/>
            <person name="Montmayeur A."/>
            <person name="Murphy C."/>
            <person name="Neiman D."/>
            <person name="Pearson M."/>
            <person name="Priest M."/>
            <person name="Roberts A."/>
            <person name="Saif S."/>
            <person name="Shea T."/>
            <person name="Shenoy N."/>
            <person name="Sisk P."/>
            <person name="Stolte C."/>
            <person name="Sykes S."/>
            <person name="White J."/>
            <person name="Yandava C."/>
            <person name="Wortman J."/>
            <person name="Nusbaum C."/>
            <person name="Birren B."/>
        </authorList>
    </citation>
    <scope>NUCLEOTIDE SEQUENCE [LARGE SCALE GENOMIC DNA]</scope>
    <source>
        <strain evidence="13 14">WAL-19142</strain>
    </source>
</reference>
<keyword evidence="2" id="KW-0813">Transport</keyword>
<dbReference type="InterPro" id="IPR017871">
    <property type="entry name" value="ABC_transporter-like_CS"/>
</dbReference>
<dbReference type="GO" id="GO:0015421">
    <property type="term" value="F:ABC-type oligopeptide transporter activity"/>
    <property type="evidence" value="ECO:0007669"/>
    <property type="project" value="TreeGrafter"/>
</dbReference>
<dbReference type="FunFam" id="3.40.50.300:FF:000221">
    <property type="entry name" value="Multidrug ABC transporter ATP-binding protein"/>
    <property type="match status" value="1"/>
</dbReference>
<dbReference type="GO" id="GO:0016887">
    <property type="term" value="F:ATP hydrolysis activity"/>
    <property type="evidence" value="ECO:0007669"/>
    <property type="project" value="InterPro"/>
</dbReference>
<dbReference type="AlphaFoldDB" id="A0A0J9CD75"/>
<evidence type="ECO:0000313" key="13">
    <source>
        <dbReference type="EMBL" id="KMW22431.1"/>
    </source>
</evidence>
<dbReference type="InterPro" id="IPR003593">
    <property type="entry name" value="AAA+_ATPase"/>
</dbReference>
<evidence type="ECO:0000256" key="2">
    <source>
        <dbReference type="ARBA" id="ARBA00022448"/>
    </source>
</evidence>
<dbReference type="PROSITE" id="PS50929">
    <property type="entry name" value="ABC_TM1F"/>
    <property type="match status" value="1"/>
</dbReference>
<feature type="transmembrane region" description="Helical" evidence="10">
    <location>
        <begin position="20"/>
        <end position="40"/>
    </location>
</feature>
<evidence type="ECO:0000256" key="4">
    <source>
        <dbReference type="ARBA" id="ARBA00022692"/>
    </source>
</evidence>
<name>A0A0J9CD75_9FIRM</name>
<dbReference type="Gene3D" id="3.40.50.300">
    <property type="entry name" value="P-loop containing nucleotide triphosphate hydrolases"/>
    <property type="match status" value="1"/>
</dbReference>
<feature type="transmembrane region" description="Helical" evidence="10">
    <location>
        <begin position="275"/>
        <end position="296"/>
    </location>
</feature>
<evidence type="ECO:0000259" key="11">
    <source>
        <dbReference type="PROSITE" id="PS50893"/>
    </source>
</evidence>
<dbReference type="Pfam" id="PF00664">
    <property type="entry name" value="ABC_membrane"/>
    <property type="match status" value="1"/>
</dbReference>
<dbReference type="RefSeq" id="WP_048929443.1">
    <property type="nucleotide sequence ID" value="NZ_KQ235876.1"/>
</dbReference>
<dbReference type="SUPFAM" id="SSF90123">
    <property type="entry name" value="ABC transporter transmembrane region"/>
    <property type="match status" value="1"/>
</dbReference>
<evidence type="ECO:0000256" key="1">
    <source>
        <dbReference type="ARBA" id="ARBA00004651"/>
    </source>
</evidence>
<feature type="domain" description="ABC transporter" evidence="11">
    <location>
        <begin position="331"/>
        <end position="567"/>
    </location>
</feature>
<feature type="transmembrane region" description="Helical" evidence="10">
    <location>
        <begin position="242"/>
        <end position="263"/>
    </location>
</feature>
<dbReference type="InterPro" id="IPR036640">
    <property type="entry name" value="ABC1_TM_sf"/>
</dbReference>
<evidence type="ECO:0000256" key="8">
    <source>
        <dbReference type="ARBA" id="ARBA00023136"/>
    </source>
</evidence>
<dbReference type="PROSITE" id="PS50893">
    <property type="entry name" value="ABC_TRANSPORTER_2"/>
    <property type="match status" value="1"/>
</dbReference>
<gene>
    <name evidence="13" type="ORF">HMPREF9470_01310</name>
</gene>
<dbReference type="SMART" id="SM00382">
    <property type="entry name" value="AAA"/>
    <property type="match status" value="1"/>
</dbReference>
<feature type="domain" description="ABC transmembrane type-1" evidence="12">
    <location>
        <begin position="16"/>
        <end position="298"/>
    </location>
</feature>
<proteinExistence type="predicted"/>
<protein>
    <recommendedName>
        <fullName evidence="15">ABC transporter</fullName>
    </recommendedName>
</protein>
<dbReference type="PANTHER" id="PTHR43394">
    <property type="entry name" value="ATP-DEPENDENT PERMEASE MDL1, MITOCHONDRIAL"/>
    <property type="match status" value="1"/>
</dbReference>
<evidence type="ECO:0000256" key="9">
    <source>
        <dbReference type="SAM" id="MobiDB-lite"/>
    </source>
</evidence>
<keyword evidence="7 10" id="KW-1133">Transmembrane helix</keyword>
<keyword evidence="4 10" id="KW-0812">Transmembrane</keyword>
<evidence type="ECO:0000259" key="12">
    <source>
        <dbReference type="PROSITE" id="PS50929"/>
    </source>
</evidence>
<dbReference type="GeneID" id="93165828"/>
<dbReference type="GO" id="GO:0005886">
    <property type="term" value="C:plasma membrane"/>
    <property type="evidence" value="ECO:0007669"/>
    <property type="project" value="UniProtKB-SubCell"/>
</dbReference>
<evidence type="ECO:0000313" key="14">
    <source>
        <dbReference type="Proteomes" id="UP000037392"/>
    </source>
</evidence>
<evidence type="ECO:0000256" key="6">
    <source>
        <dbReference type="ARBA" id="ARBA00022840"/>
    </source>
</evidence>
<dbReference type="Proteomes" id="UP000037392">
    <property type="component" value="Unassembled WGS sequence"/>
</dbReference>
<feature type="transmembrane region" description="Helical" evidence="10">
    <location>
        <begin position="157"/>
        <end position="177"/>
    </location>
</feature>
<comment type="caution">
    <text evidence="13">The sequence shown here is derived from an EMBL/GenBank/DDBJ whole genome shotgun (WGS) entry which is preliminary data.</text>
</comment>
<dbReference type="PATRIC" id="fig|742734.4.peg.1405"/>
<accession>A0A0J9CD75</accession>
<dbReference type="InterPro" id="IPR027417">
    <property type="entry name" value="P-loop_NTPase"/>
</dbReference>
<keyword evidence="6" id="KW-0067">ATP-binding</keyword>